<dbReference type="GO" id="GO:0009035">
    <property type="term" value="F:type I site-specific deoxyribonuclease activity"/>
    <property type="evidence" value="ECO:0007669"/>
    <property type="project" value="UniProtKB-EC"/>
</dbReference>
<dbReference type="SMART" id="SM00487">
    <property type="entry name" value="DEXDc"/>
    <property type="match status" value="1"/>
</dbReference>
<dbReference type="RefSeq" id="WP_066244289.1">
    <property type="nucleotide sequence ID" value="NZ_LRFC01000038.1"/>
</dbReference>
<comment type="subunit">
    <text evidence="3 11">The type I restriction/modification system is composed of three polypeptides R, M and S.</text>
</comment>
<keyword evidence="8 11" id="KW-0378">Hydrolase</keyword>
<proteinExistence type="inferred from homology"/>
<keyword evidence="14" id="KW-1185">Reference proteome</keyword>
<evidence type="ECO:0000313" key="13">
    <source>
        <dbReference type="EMBL" id="KZE63729.1"/>
    </source>
</evidence>
<organism evidence="13 14">
    <name type="scientific">Fictibacillus phosphorivorans</name>
    <dbReference type="NCBI Taxonomy" id="1221500"/>
    <lineage>
        <taxon>Bacteria</taxon>
        <taxon>Bacillati</taxon>
        <taxon>Bacillota</taxon>
        <taxon>Bacilli</taxon>
        <taxon>Bacillales</taxon>
        <taxon>Fictibacillaceae</taxon>
        <taxon>Fictibacillus</taxon>
    </lineage>
</organism>
<gene>
    <name evidence="13" type="ORF">AWM68_11470</name>
</gene>
<evidence type="ECO:0000256" key="1">
    <source>
        <dbReference type="ARBA" id="ARBA00000851"/>
    </source>
</evidence>
<evidence type="ECO:0000256" key="4">
    <source>
        <dbReference type="ARBA" id="ARBA00022722"/>
    </source>
</evidence>
<dbReference type="Gene3D" id="3.40.50.300">
    <property type="entry name" value="P-loop containing nucleotide triphosphate hydrolases"/>
    <property type="match status" value="2"/>
</dbReference>
<keyword evidence="9 11" id="KW-0067">ATP-binding</keyword>
<evidence type="ECO:0000256" key="7">
    <source>
        <dbReference type="ARBA" id="ARBA00022759"/>
    </source>
</evidence>
<evidence type="ECO:0000256" key="11">
    <source>
        <dbReference type="RuleBase" id="RU364115"/>
    </source>
</evidence>
<dbReference type="PROSITE" id="PS51192">
    <property type="entry name" value="HELICASE_ATP_BIND_1"/>
    <property type="match status" value="1"/>
</dbReference>
<evidence type="ECO:0000256" key="8">
    <source>
        <dbReference type="ARBA" id="ARBA00022801"/>
    </source>
</evidence>
<dbReference type="Pfam" id="PF12008">
    <property type="entry name" value="EcoR124_C"/>
    <property type="match status" value="1"/>
</dbReference>
<dbReference type="CDD" id="cd18800">
    <property type="entry name" value="SF2_C_EcoR124I-like"/>
    <property type="match status" value="1"/>
</dbReference>
<dbReference type="Pfam" id="PF04313">
    <property type="entry name" value="HSDR_N"/>
    <property type="match status" value="1"/>
</dbReference>
<accession>A0A161RQZ2</accession>
<dbReference type="InterPro" id="IPR022625">
    <property type="entry name" value="TypeI_RM_Rsu_C"/>
</dbReference>
<dbReference type="InterPro" id="IPR040980">
    <property type="entry name" value="SWI2_SNF2"/>
</dbReference>
<evidence type="ECO:0000259" key="12">
    <source>
        <dbReference type="PROSITE" id="PS51192"/>
    </source>
</evidence>
<evidence type="ECO:0000256" key="5">
    <source>
        <dbReference type="ARBA" id="ARBA00022741"/>
    </source>
</evidence>
<comment type="similarity">
    <text evidence="2 11">Belongs to the HsdR family.</text>
</comment>
<dbReference type="InterPro" id="IPR007409">
    <property type="entry name" value="Restrct_endonuc_type1_HsdR_N"/>
</dbReference>
<dbReference type="GO" id="GO:0005524">
    <property type="term" value="F:ATP binding"/>
    <property type="evidence" value="ECO:0007669"/>
    <property type="project" value="UniProtKB-KW"/>
</dbReference>
<dbReference type="InterPro" id="IPR004473">
    <property type="entry name" value="Restrct_endonuc_typeI_HsdR"/>
</dbReference>
<dbReference type="PANTHER" id="PTHR30195:SF16">
    <property type="entry name" value="TYPE I RESTRICTION ENZYME ENDONUCLEASE SUBUNIT"/>
    <property type="match status" value="1"/>
</dbReference>
<dbReference type="Pfam" id="PF22679">
    <property type="entry name" value="T1R_D3-like"/>
    <property type="match status" value="1"/>
</dbReference>
<comment type="caution">
    <text evidence="13">The sequence shown here is derived from an EMBL/GenBank/DDBJ whole genome shotgun (WGS) entry which is preliminary data.</text>
</comment>
<evidence type="ECO:0000256" key="9">
    <source>
        <dbReference type="ARBA" id="ARBA00022840"/>
    </source>
</evidence>
<reference evidence="14" key="1">
    <citation type="submission" date="2016-01" db="EMBL/GenBank/DDBJ databases">
        <title>Draft genome of Chromobacterium sp. F49.</title>
        <authorList>
            <person name="Hong K.W."/>
        </authorList>
    </citation>
    <scope>NUCLEOTIDE SEQUENCE [LARGE SCALE GENOMIC DNA]</scope>
    <source>
        <strain evidence="14">P7IIIA</strain>
    </source>
</reference>
<dbReference type="Proteomes" id="UP000076567">
    <property type="component" value="Unassembled WGS sequence"/>
</dbReference>
<dbReference type="InterPro" id="IPR051268">
    <property type="entry name" value="Type-I_R_enzyme_R_subunit"/>
</dbReference>
<dbReference type="GO" id="GO:0009307">
    <property type="term" value="P:DNA restriction-modification system"/>
    <property type="evidence" value="ECO:0007669"/>
    <property type="project" value="UniProtKB-KW"/>
</dbReference>
<dbReference type="InterPro" id="IPR055180">
    <property type="entry name" value="HsdR_RecA-like_helicase_dom_2"/>
</dbReference>
<sequence length="917" mass="107318">MAYQPEAELEKNLHKQLVDVGYKAVKIADYDALLANFRQQLNIFNEHKLNGQPITDIEFKRILTLIEGKSIYDSAKILRDKLLIEREDGSQLYVELLNTKEWCKNLFQVTTQTTVTGKYTNRYDVTILMNGLPLVQIELKRRGLDFKEAFNQIQRYRRHTFPGLYHFLQMFVVSNGVDTKYFSNSDYDIQFGLTFFWTDENNELITNLQDFSSAFLKPCHLAKMISRYMVINDTDKALMVMRPYQVYAVEALVQRATETNNNGYIWHTTGSGKTLTSFKAGQILADEESIKKVFFLVDRRDLDSQTIQEFNKFQKGSVDRTEKTDVLISQIQDSMRSFIVTTIDKMNNAVKNPKYTKIMEPYKQERVVFIIDECHRSQFGDMRKEIDRHFQNAQYFGFTGTPRFIENKSQDGRTTADLFEKCLHHYLIKDAIRDGNVLGFSVEYIRTFNANIDENDDTKVQAINTDEVWDDQRRLNLVSDHIIDNHQRRSKSKGYCAMFAVDSIPTLIKYYDIIKSKNHDLKIAGIYSYGQNEDSDGTVEHSREALDRMIADYNKMYDTDFSTETWDRYFSDVSKKVKNAQVDILLVVKMFLTGFDSKPLNTLYVDKNMVYHDLLQAYSRTNRVEKSTKPYGNIVCYRNLKEKTDDAIKLFSRTDNVDTVLMGSYAEYLKAFKDAVKNLRNIAVIPEEVDELEREEEKRQFIVAFKNVTKFLQRLQSFSDFEFDEKELTISQQSYEDYKSKYFKVYENFKRSEVPKESILHDIDFELELMHTDKINVSYILNLIANINTKNQKERDKEIRFIKQELDHASDPKLRLKIDLIKGFLDKVAPTLTPEVSVIDAYNRYEEEMSEQELSTFAKEVNIEDRVLREQVSTYEYSSLIDKNVIMDSLPGSFLKKNKAIKAITSFIRDFSEKYGA</sequence>
<dbReference type="EC" id="3.1.21.3" evidence="11"/>
<evidence type="ECO:0000256" key="6">
    <source>
        <dbReference type="ARBA" id="ARBA00022747"/>
    </source>
</evidence>
<keyword evidence="4" id="KW-0540">Nuclease</keyword>
<name>A0A161RQZ2_9BACL</name>
<keyword evidence="10 11" id="KW-0238">DNA-binding</keyword>
<dbReference type="PANTHER" id="PTHR30195">
    <property type="entry name" value="TYPE I SITE-SPECIFIC DEOXYRIBONUCLEASE PROTEIN SUBUNIT M AND R"/>
    <property type="match status" value="1"/>
</dbReference>
<keyword evidence="5 11" id="KW-0547">Nucleotide-binding</keyword>
<dbReference type="Gene3D" id="1.20.58.910">
    <property type="match status" value="1"/>
</dbReference>
<dbReference type="SUPFAM" id="SSF52540">
    <property type="entry name" value="P-loop containing nucleoside triphosphate hydrolases"/>
    <property type="match status" value="1"/>
</dbReference>
<dbReference type="CDD" id="cd22332">
    <property type="entry name" value="HsdR_N"/>
    <property type="match status" value="1"/>
</dbReference>
<dbReference type="InterPro" id="IPR014001">
    <property type="entry name" value="Helicase_ATP-bd"/>
</dbReference>
<evidence type="ECO:0000256" key="10">
    <source>
        <dbReference type="ARBA" id="ARBA00023125"/>
    </source>
</evidence>
<keyword evidence="7 13" id="KW-0255">Endonuclease</keyword>
<dbReference type="Pfam" id="PF18766">
    <property type="entry name" value="SWI2_SNF2"/>
    <property type="match status" value="1"/>
</dbReference>
<feature type="domain" description="Helicase ATP-binding" evidence="12">
    <location>
        <begin position="254"/>
        <end position="402"/>
    </location>
</feature>
<dbReference type="EMBL" id="LRFC01000038">
    <property type="protein sequence ID" value="KZE63729.1"/>
    <property type="molecule type" value="Genomic_DNA"/>
</dbReference>
<keyword evidence="6 11" id="KW-0680">Restriction system</keyword>
<comment type="catalytic activity">
    <reaction evidence="1 11">
        <text>Endonucleolytic cleavage of DNA to give random double-stranded fragments with terminal 5'-phosphates, ATP is simultaneously hydrolyzed.</text>
        <dbReference type="EC" id="3.1.21.3"/>
    </reaction>
</comment>
<protein>
    <recommendedName>
        <fullName evidence="11">Type I restriction enzyme endonuclease subunit</fullName>
        <shortName evidence="11">R protein</shortName>
        <ecNumber evidence="11">3.1.21.3</ecNumber>
    </recommendedName>
    <alternativeName>
        <fullName evidence="11">Type-1 restriction enzyme R protein</fullName>
    </alternativeName>
</protein>
<dbReference type="InterPro" id="IPR027417">
    <property type="entry name" value="P-loop_NTPase"/>
</dbReference>
<evidence type="ECO:0000313" key="14">
    <source>
        <dbReference type="Proteomes" id="UP000076567"/>
    </source>
</evidence>
<comment type="function">
    <text evidence="11">Subunit R is required for both nuclease and ATPase activities, but not for modification.</text>
</comment>
<evidence type="ECO:0000256" key="2">
    <source>
        <dbReference type="ARBA" id="ARBA00008598"/>
    </source>
</evidence>
<dbReference type="GO" id="GO:0003677">
    <property type="term" value="F:DNA binding"/>
    <property type="evidence" value="ECO:0007669"/>
    <property type="project" value="UniProtKB-KW"/>
</dbReference>
<dbReference type="AlphaFoldDB" id="A0A161RQZ2"/>
<dbReference type="NCBIfam" id="TIGR00348">
    <property type="entry name" value="hsdR"/>
    <property type="match status" value="1"/>
</dbReference>
<dbReference type="OrthoDB" id="9758243at2"/>
<evidence type="ECO:0000256" key="3">
    <source>
        <dbReference type="ARBA" id="ARBA00011296"/>
    </source>
</evidence>
<dbReference type="Gene3D" id="3.90.1570.50">
    <property type="match status" value="1"/>
</dbReference>